<dbReference type="RefSeq" id="WP_191706220.1">
    <property type="nucleotide sequence ID" value="NZ_JACSQA010000003.1"/>
</dbReference>
<keyword evidence="2" id="KW-1185">Reference proteome</keyword>
<evidence type="ECO:0000313" key="1">
    <source>
        <dbReference type="EMBL" id="MBD8025674.1"/>
    </source>
</evidence>
<proteinExistence type="predicted"/>
<dbReference type="Proteomes" id="UP000640930">
    <property type="component" value="Unassembled WGS sequence"/>
</dbReference>
<evidence type="ECO:0000313" key="2">
    <source>
        <dbReference type="Proteomes" id="UP000640930"/>
    </source>
</evidence>
<gene>
    <name evidence="1" type="ORF">H9636_03295</name>
</gene>
<accession>A0ABR8X8N6</accession>
<dbReference type="EMBL" id="JACSQA010000003">
    <property type="protein sequence ID" value="MBD8025674.1"/>
    <property type="molecule type" value="Genomic_DNA"/>
</dbReference>
<comment type="caution">
    <text evidence="1">The sequence shown here is derived from an EMBL/GenBank/DDBJ whole genome shotgun (WGS) entry which is preliminary data.</text>
</comment>
<sequence length="72" mass="8410">MTCFLASFFAAIVAEEADFEESNFNEEWLDDSNWYIFDNENRKKGIYIPAVYPDRELTGDGDNLKLESIDYI</sequence>
<reference evidence="1 2" key="1">
    <citation type="submission" date="2020-08" db="EMBL/GenBank/DDBJ databases">
        <title>A Genomic Blueprint of the Chicken Gut Microbiome.</title>
        <authorList>
            <person name="Gilroy R."/>
            <person name="Ravi A."/>
            <person name="Getino M."/>
            <person name="Pursley I."/>
            <person name="Horton D.L."/>
            <person name="Alikhan N.-F."/>
            <person name="Baker D."/>
            <person name="Gharbi K."/>
            <person name="Hall N."/>
            <person name="Watson M."/>
            <person name="Adriaenssens E.M."/>
            <person name="Foster-Nyarko E."/>
            <person name="Jarju S."/>
            <person name="Secka A."/>
            <person name="Antonio M."/>
            <person name="Oren A."/>
            <person name="Chaudhuri R."/>
            <person name="La Ragione R.M."/>
            <person name="Hildebrand F."/>
            <person name="Pallen M.J."/>
        </authorList>
    </citation>
    <scope>NUCLEOTIDE SEQUENCE [LARGE SCALE GENOMIC DNA]</scope>
    <source>
        <strain evidence="1 2">Re31</strain>
    </source>
</reference>
<name>A0ABR8X8N6_9BACL</name>
<protein>
    <submittedName>
        <fullName evidence="1">Uncharacterized protein</fullName>
    </submittedName>
</protein>
<organism evidence="1 2">
    <name type="scientific">Ureibacillus galli</name>
    <dbReference type="NCBI Taxonomy" id="2762222"/>
    <lineage>
        <taxon>Bacteria</taxon>
        <taxon>Bacillati</taxon>
        <taxon>Bacillota</taxon>
        <taxon>Bacilli</taxon>
        <taxon>Bacillales</taxon>
        <taxon>Caryophanaceae</taxon>
        <taxon>Ureibacillus</taxon>
    </lineage>
</organism>